<proteinExistence type="inferred from homology"/>
<evidence type="ECO:0000256" key="3">
    <source>
        <dbReference type="ARBA" id="ARBA00023082"/>
    </source>
</evidence>
<dbReference type="PANTHER" id="PTHR43133:SF50">
    <property type="entry name" value="ECF RNA POLYMERASE SIGMA FACTOR SIGM"/>
    <property type="match status" value="1"/>
</dbReference>
<dbReference type="GO" id="GO:0006352">
    <property type="term" value="P:DNA-templated transcription initiation"/>
    <property type="evidence" value="ECO:0007669"/>
    <property type="project" value="InterPro"/>
</dbReference>
<keyword evidence="2" id="KW-0805">Transcription regulation</keyword>
<evidence type="ECO:0000256" key="6">
    <source>
        <dbReference type="SAM" id="MobiDB-lite"/>
    </source>
</evidence>
<comment type="caution">
    <text evidence="9">The sequence shown here is derived from an EMBL/GenBank/DDBJ whole genome shotgun (WGS) entry which is preliminary data.</text>
</comment>
<evidence type="ECO:0000313" key="10">
    <source>
        <dbReference type="Proteomes" id="UP001165378"/>
    </source>
</evidence>
<comment type="similarity">
    <text evidence="1">Belongs to the sigma-70 factor family. ECF subfamily.</text>
</comment>
<feature type="compositionally biased region" description="Low complexity" evidence="6">
    <location>
        <begin position="187"/>
        <end position="199"/>
    </location>
</feature>
<dbReference type="InterPro" id="IPR013249">
    <property type="entry name" value="RNA_pol_sigma70_r4_t2"/>
</dbReference>
<dbReference type="GO" id="GO:0016987">
    <property type="term" value="F:sigma factor activity"/>
    <property type="evidence" value="ECO:0007669"/>
    <property type="project" value="UniProtKB-KW"/>
</dbReference>
<evidence type="ECO:0000256" key="2">
    <source>
        <dbReference type="ARBA" id="ARBA00023015"/>
    </source>
</evidence>
<organism evidence="9 10">
    <name type="scientific">Yinghuangia soli</name>
    <dbReference type="NCBI Taxonomy" id="2908204"/>
    <lineage>
        <taxon>Bacteria</taxon>
        <taxon>Bacillati</taxon>
        <taxon>Actinomycetota</taxon>
        <taxon>Actinomycetes</taxon>
        <taxon>Kitasatosporales</taxon>
        <taxon>Streptomycetaceae</taxon>
        <taxon>Yinghuangia</taxon>
    </lineage>
</organism>
<dbReference type="Pfam" id="PF04542">
    <property type="entry name" value="Sigma70_r2"/>
    <property type="match status" value="1"/>
</dbReference>
<protein>
    <submittedName>
        <fullName evidence="9">SigE family RNA polymerase sigma factor</fullName>
    </submittedName>
</protein>
<evidence type="ECO:0000256" key="5">
    <source>
        <dbReference type="ARBA" id="ARBA00023163"/>
    </source>
</evidence>
<accession>A0AA41U535</accession>
<evidence type="ECO:0000256" key="1">
    <source>
        <dbReference type="ARBA" id="ARBA00010641"/>
    </source>
</evidence>
<dbReference type="AlphaFoldDB" id="A0AA41U535"/>
<keyword evidence="5" id="KW-0804">Transcription</keyword>
<dbReference type="RefSeq" id="WP_235053956.1">
    <property type="nucleotide sequence ID" value="NZ_JAKFHA010000012.1"/>
</dbReference>
<dbReference type="Proteomes" id="UP001165378">
    <property type="component" value="Unassembled WGS sequence"/>
</dbReference>
<dbReference type="Pfam" id="PF08281">
    <property type="entry name" value="Sigma70_r4_2"/>
    <property type="match status" value="1"/>
</dbReference>
<dbReference type="InterPro" id="IPR014325">
    <property type="entry name" value="RNA_pol_sigma-E_actinobac"/>
</dbReference>
<dbReference type="InterPro" id="IPR007627">
    <property type="entry name" value="RNA_pol_sigma70_r2"/>
</dbReference>
<keyword evidence="10" id="KW-1185">Reference proteome</keyword>
<dbReference type="CDD" id="cd06171">
    <property type="entry name" value="Sigma70_r4"/>
    <property type="match status" value="1"/>
</dbReference>
<dbReference type="InterPro" id="IPR014284">
    <property type="entry name" value="RNA_pol_sigma-70_dom"/>
</dbReference>
<sequence>MADRTRSEDAQALDADFAGYVSRRWPIVVRTAYLVCGDRAAAEDLAQGAFVRLHRHWRRVSAQGVPDAYVHRIVVNLAIRQARKLRHEVAEEQPPQAVAEDGYARVDQRDELWRALRRLPPRMRAVLVLRFFEHLTERETADALDCAVGTVKSQTAQGLQRLRGLLHAGDGVAAGGLPPGRSGYGAAGSAAGADGSAPAVLGADRPGALRREDAGGLRDGDGHRDGEDPQDPRALPGPHGRHDRRDAGAPERPSAGGRGLPPFRRPDDRSYQPTGAVSLPELDDTSALTRRPDAELS</sequence>
<name>A0AA41U535_9ACTN</name>
<dbReference type="SUPFAM" id="SSF88946">
    <property type="entry name" value="Sigma2 domain of RNA polymerase sigma factors"/>
    <property type="match status" value="1"/>
</dbReference>
<dbReference type="GO" id="GO:0003677">
    <property type="term" value="F:DNA binding"/>
    <property type="evidence" value="ECO:0007669"/>
    <property type="project" value="UniProtKB-KW"/>
</dbReference>
<feature type="domain" description="RNA polymerase sigma-70 region 2" evidence="7">
    <location>
        <begin position="26"/>
        <end position="86"/>
    </location>
</feature>
<reference evidence="9" key="1">
    <citation type="submission" date="2022-01" db="EMBL/GenBank/DDBJ databases">
        <title>Genome-Based Taxonomic Classification of the Phylum Actinobacteria.</title>
        <authorList>
            <person name="Gao Y."/>
        </authorList>
    </citation>
    <scope>NUCLEOTIDE SEQUENCE</scope>
    <source>
        <strain evidence="9">KLBMP 8922</strain>
    </source>
</reference>
<dbReference type="InterPro" id="IPR039425">
    <property type="entry name" value="RNA_pol_sigma-70-like"/>
</dbReference>
<keyword evidence="4" id="KW-0238">DNA-binding</keyword>
<evidence type="ECO:0000313" key="9">
    <source>
        <dbReference type="EMBL" id="MCF2529589.1"/>
    </source>
</evidence>
<evidence type="ECO:0000259" key="8">
    <source>
        <dbReference type="Pfam" id="PF08281"/>
    </source>
</evidence>
<dbReference type="EMBL" id="JAKFHA010000012">
    <property type="protein sequence ID" value="MCF2529589.1"/>
    <property type="molecule type" value="Genomic_DNA"/>
</dbReference>
<dbReference type="InterPro" id="IPR013324">
    <property type="entry name" value="RNA_pol_sigma_r3/r4-like"/>
</dbReference>
<keyword evidence="3" id="KW-0731">Sigma factor</keyword>
<evidence type="ECO:0000259" key="7">
    <source>
        <dbReference type="Pfam" id="PF04542"/>
    </source>
</evidence>
<feature type="compositionally biased region" description="Basic and acidic residues" evidence="6">
    <location>
        <begin position="207"/>
        <end position="231"/>
    </location>
</feature>
<dbReference type="Gene3D" id="1.10.1740.10">
    <property type="match status" value="1"/>
</dbReference>
<evidence type="ECO:0000256" key="4">
    <source>
        <dbReference type="ARBA" id="ARBA00023125"/>
    </source>
</evidence>
<dbReference type="InterPro" id="IPR036388">
    <property type="entry name" value="WH-like_DNA-bd_sf"/>
</dbReference>
<dbReference type="SUPFAM" id="SSF88659">
    <property type="entry name" value="Sigma3 and sigma4 domains of RNA polymerase sigma factors"/>
    <property type="match status" value="1"/>
</dbReference>
<gene>
    <name evidence="9" type="ORF">LZ495_20540</name>
</gene>
<dbReference type="NCBIfam" id="TIGR02937">
    <property type="entry name" value="sigma70-ECF"/>
    <property type="match status" value="1"/>
</dbReference>
<dbReference type="InterPro" id="IPR013325">
    <property type="entry name" value="RNA_pol_sigma_r2"/>
</dbReference>
<feature type="region of interest" description="Disordered" evidence="6">
    <location>
        <begin position="185"/>
        <end position="297"/>
    </location>
</feature>
<dbReference type="PANTHER" id="PTHR43133">
    <property type="entry name" value="RNA POLYMERASE ECF-TYPE SIGMA FACTO"/>
    <property type="match status" value="1"/>
</dbReference>
<dbReference type="Gene3D" id="1.10.10.10">
    <property type="entry name" value="Winged helix-like DNA-binding domain superfamily/Winged helix DNA-binding domain"/>
    <property type="match status" value="1"/>
</dbReference>
<dbReference type="NCBIfam" id="TIGR02983">
    <property type="entry name" value="SigE-fam_strep"/>
    <property type="match status" value="1"/>
</dbReference>
<feature type="domain" description="RNA polymerase sigma factor 70 region 4 type 2" evidence="8">
    <location>
        <begin position="110"/>
        <end position="162"/>
    </location>
</feature>